<dbReference type="PANTHER" id="PTHR35603">
    <property type="match status" value="1"/>
</dbReference>
<keyword evidence="5" id="KW-1185">Reference proteome</keyword>
<dbReference type="Pfam" id="PF05433">
    <property type="entry name" value="Rick_17kDa_Anti"/>
    <property type="match status" value="1"/>
</dbReference>
<evidence type="ECO:0000259" key="3">
    <source>
        <dbReference type="Pfam" id="PF05433"/>
    </source>
</evidence>
<reference evidence="4" key="1">
    <citation type="submission" date="2018-08" db="EMBL/GenBank/DDBJ databases">
        <title>Genomic Encyclopedia of Type Strains, Phase IV (KMG-IV): sequencing the most valuable type-strain genomes for metagenomic binning, comparative biology and taxonomic classification.</title>
        <authorList>
            <person name="Goeker M."/>
        </authorList>
    </citation>
    <scope>NUCLEOTIDE SEQUENCE [LARGE SCALE GENOMIC DNA]</scope>
    <source>
        <strain evidence="4">DSM 26022</strain>
    </source>
</reference>
<dbReference type="InterPro" id="IPR051407">
    <property type="entry name" value="Bact_OM_lipoprot/Surf_antigen"/>
</dbReference>
<accession>A0A3E0H865</accession>
<comment type="subcellular location">
    <subcellularLocation>
        <location evidence="1">Membrane</location>
    </subcellularLocation>
</comment>
<dbReference type="EMBL" id="QUNR01000001">
    <property type="protein sequence ID" value="REH39911.1"/>
    <property type="molecule type" value="Genomic_DNA"/>
</dbReference>
<name>A0A3E0H865_9GAMM</name>
<evidence type="ECO:0000313" key="5">
    <source>
        <dbReference type="Proteomes" id="UP000256774"/>
    </source>
</evidence>
<feature type="domain" description="Glycine zipper 2TM" evidence="3">
    <location>
        <begin position="137"/>
        <end position="175"/>
    </location>
</feature>
<dbReference type="Proteomes" id="UP000256774">
    <property type="component" value="Unassembled WGS sequence"/>
</dbReference>
<protein>
    <submittedName>
        <fullName evidence="4">Glycine zipper 2TM protein</fullName>
    </submittedName>
</protein>
<keyword evidence="2" id="KW-0472">Membrane</keyword>
<comment type="caution">
    <text evidence="4">The sequence shown here is derived from an EMBL/GenBank/DDBJ whole genome shotgun (WGS) entry which is preliminary data.</text>
</comment>
<dbReference type="AlphaFoldDB" id="A0A3E0H865"/>
<evidence type="ECO:0000256" key="2">
    <source>
        <dbReference type="ARBA" id="ARBA00023136"/>
    </source>
</evidence>
<evidence type="ECO:0000313" key="4">
    <source>
        <dbReference type="EMBL" id="REH39911.1"/>
    </source>
</evidence>
<dbReference type="RefSeq" id="WP_181898935.1">
    <property type="nucleotide sequence ID" value="NZ_QUNR01000001.1"/>
</dbReference>
<evidence type="ECO:0000256" key="1">
    <source>
        <dbReference type="ARBA" id="ARBA00004370"/>
    </source>
</evidence>
<sequence>MDISTRRVRPFLSIAAVAVLFVSLAAGAKSIGWWPISAAQAEPQAPTHTIERLAEVAPAPRAQEQWYSIEPEPVSPQRAPTTVRVAEVKQQPIQQKPYAEYGHQSRATTERYASCVDCGVVTGITPIAAAAGPSGVGALVGAIAGGVIGHQIGGGNGRRVATVAGALGGAYAGNRYERSRVSGYEMSIRLDSGEVRSLRYADHPGFVVGDAIRLAGSQVVRR</sequence>
<dbReference type="InterPro" id="IPR008816">
    <property type="entry name" value="Gly_zipper_2TM_dom"/>
</dbReference>
<dbReference type="GO" id="GO:0019867">
    <property type="term" value="C:outer membrane"/>
    <property type="evidence" value="ECO:0007669"/>
    <property type="project" value="InterPro"/>
</dbReference>
<organism evidence="4 5">
    <name type="scientific">Paraperlucidibaca baekdonensis</name>
    <dbReference type="NCBI Taxonomy" id="748120"/>
    <lineage>
        <taxon>Bacteria</taxon>
        <taxon>Pseudomonadati</taxon>
        <taxon>Pseudomonadota</taxon>
        <taxon>Gammaproteobacteria</taxon>
        <taxon>Moraxellales</taxon>
        <taxon>Moraxellaceae</taxon>
        <taxon>Paraperlucidibaca</taxon>
    </lineage>
</organism>
<proteinExistence type="predicted"/>
<gene>
    <name evidence="4" type="ORF">DFR26_0105</name>
</gene>
<dbReference type="PANTHER" id="PTHR35603:SF2">
    <property type="entry name" value="OUTER MEMBRANE LIPOPROTEIN"/>
    <property type="match status" value="1"/>
</dbReference>